<evidence type="ECO:0000313" key="2">
    <source>
        <dbReference type="EMBL" id="GBP16915.1"/>
    </source>
</evidence>
<evidence type="ECO:0000256" key="1">
    <source>
        <dbReference type="SAM" id="MobiDB-lite"/>
    </source>
</evidence>
<feature type="region of interest" description="Disordered" evidence="1">
    <location>
        <begin position="77"/>
        <end position="104"/>
    </location>
</feature>
<reference evidence="2 3" key="1">
    <citation type="journal article" date="2019" name="Commun. Biol.">
        <title>The bagworm genome reveals a unique fibroin gene that provides high tensile strength.</title>
        <authorList>
            <person name="Kono N."/>
            <person name="Nakamura H."/>
            <person name="Ohtoshi R."/>
            <person name="Tomita M."/>
            <person name="Numata K."/>
            <person name="Arakawa K."/>
        </authorList>
    </citation>
    <scope>NUCLEOTIDE SEQUENCE [LARGE SCALE GENOMIC DNA]</scope>
</reference>
<dbReference type="AlphaFoldDB" id="A0A4C1TSD9"/>
<comment type="caution">
    <text evidence="2">The sequence shown here is derived from an EMBL/GenBank/DDBJ whole genome shotgun (WGS) entry which is preliminary data.</text>
</comment>
<feature type="compositionally biased region" description="Low complexity" evidence="1">
    <location>
        <begin position="19"/>
        <end position="29"/>
    </location>
</feature>
<evidence type="ECO:0000313" key="3">
    <source>
        <dbReference type="Proteomes" id="UP000299102"/>
    </source>
</evidence>
<sequence length="104" mass="11365">MRDAIISYRTLGNVGVGGRAEAAGRTGSSRPRHRRPGGRERSKTRNPQLAEIRVAAEGGSGLFRKDARAAFPFLPFRPERFKAPTEPSTGELVSRPSNLPPARR</sequence>
<accession>A0A4C1TSD9</accession>
<organism evidence="2 3">
    <name type="scientific">Eumeta variegata</name>
    <name type="common">Bagworm moth</name>
    <name type="synonym">Eumeta japonica</name>
    <dbReference type="NCBI Taxonomy" id="151549"/>
    <lineage>
        <taxon>Eukaryota</taxon>
        <taxon>Metazoa</taxon>
        <taxon>Ecdysozoa</taxon>
        <taxon>Arthropoda</taxon>
        <taxon>Hexapoda</taxon>
        <taxon>Insecta</taxon>
        <taxon>Pterygota</taxon>
        <taxon>Neoptera</taxon>
        <taxon>Endopterygota</taxon>
        <taxon>Lepidoptera</taxon>
        <taxon>Glossata</taxon>
        <taxon>Ditrysia</taxon>
        <taxon>Tineoidea</taxon>
        <taxon>Psychidae</taxon>
        <taxon>Oiketicinae</taxon>
        <taxon>Eumeta</taxon>
    </lineage>
</organism>
<feature type="region of interest" description="Disordered" evidence="1">
    <location>
        <begin position="15"/>
        <end position="50"/>
    </location>
</feature>
<protein>
    <submittedName>
        <fullName evidence="2">Uncharacterized protein</fullName>
    </submittedName>
</protein>
<gene>
    <name evidence="2" type="ORF">EVAR_101939_1</name>
</gene>
<name>A0A4C1TSD9_EUMVA</name>
<dbReference type="Proteomes" id="UP000299102">
    <property type="component" value="Unassembled WGS sequence"/>
</dbReference>
<proteinExistence type="predicted"/>
<dbReference type="EMBL" id="BGZK01000083">
    <property type="protein sequence ID" value="GBP16915.1"/>
    <property type="molecule type" value="Genomic_DNA"/>
</dbReference>
<keyword evidence="3" id="KW-1185">Reference proteome</keyword>